<reference evidence="11" key="1">
    <citation type="submission" date="2016-03" db="EMBL/GenBank/DDBJ databases">
        <authorList>
            <person name="Borrel G."/>
            <person name="Mccann A."/>
            <person name="O'Toole P.W."/>
        </authorList>
    </citation>
    <scope>NUCLEOTIDE SEQUENCE</scope>
    <source>
        <strain evidence="11">183</strain>
    </source>
</reference>
<evidence type="ECO:0000256" key="8">
    <source>
        <dbReference type="ARBA" id="ARBA00030860"/>
    </source>
</evidence>
<evidence type="ECO:0000256" key="1">
    <source>
        <dbReference type="ARBA" id="ARBA00003323"/>
    </source>
</evidence>
<dbReference type="GO" id="GO:0043022">
    <property type="term" value="F:ribosome binding"/>
    <property type="evidence" value="ECO:0007669"/>
    <property type="project" value="TreeGrafter"/>
</dbReference>
<dbReference type="EMBL" id="LVVT01000024">
    <property type="protein sequence ID" value="TQS81259.1"/>
    <property type="molecule type" value="Genomic_DNA"/>
</dbReference>
<feature type="domain" description="S1 motif" evidence="10">
    <location>
        <begin position="12"/>
        <end position="83"/>
    </location>
</feature>
<comment type="caution">
    <text evidence="11">The sequence shown here is derived from an EMBL/GenBank/DDBJ whole genome shotgun (WGS) entry which is preliminary data.</text>
</comment>
<dbReference type="RefSeq" id="WP_020448462.1">
    <property type="nucleotide sequence ID" value="NZ_CAYAXV010000002.1"/>
</dbReference>
<evidence type="ECO:0000256" key="2">
    <source>
        <dbReference type="ARBA" id="ARBA00007223"/>
    </source>
</evidence>
<dbReference type="AlphaFoldDB" id="A0A8J8PET9"/>
<dbReference type="InterPro" id="IPR003029">
    <property type="entry name" value="S1_domain"/>
</dbReference>
<comment type="function">
    <text evidence="1">eIF-2 functions in the early steps of protein synthesis by forming a ternary complex with GTP and initiator tRNA.</text>
</comment>
<dbReference type="PANTHER" id="PTHR10602:SF0">
    <property type="entry name" value="EUKARYOTIC TRANSLATION INITIATION FACTOR 2 SUBUNIT 1"/>
    <property type="match status" value="1"/>
</dbReference>
<dbReference type="InterPro" id="IPR044126">
    <property type="entry name" value="S1_IF2_alpha"/>
</dbReference>
<dbReference type="GO" id="GO:0003743">
    <property type="term" value="F:translation initiation factor activity"/>
    <property type="evidence" value="ECO:0007669"/>
    <property type="project" value="UniProtKB-KW"/>
</dbReference>
<proteinExistence type="inferred from homology"/>
<dbReference type="Pfam" id="PF00575">
    <property type="entry name" value="S1"/>
    <property type="match status" value="1"/>
</dbReference>
<dbReference type="Gene3D" id="3.30.70.1130">
    <property type="entry name" value="EIF_2_alpha"/>
    <property type="match status" value="1"/>
</dbReference>
<evidence type="ECO:0000256" key="6">
    <source>
        <dbReference type="ARBA" id="ARBA00022884"/>
    </source>
</evidence>
<dbReference type="CDD" id="cd04452">
    <property type="entry name" value="S1_IF2_alpha"/>
    <property type="match status" value="1"/>
</dbReference>
<dbReference type="InterPro" id="IPR012340">
    <property type="entry name" value="NA-bd_OB-fold"/>
</dbReference>
<dbReference type="SUPFAM" id="SSF110993">
    <property type="entry name" value="eIF-2-alpha, C-terminal domain"/>
    <property type="match status" value="1"/>
</dbReference>
<evidence type="ECO:0000256" key="7">
    <source>
        <dbReference type="ARBA" id="ARBA00022917"/>
    </source>
</evidence>
<dbReference type="FunFam" id="3.30.70.1130:FF:000002">
    <property type="entry name" value="Translation initiation factor 2 subunit alpha"/>
    <property type="match status" value="1"/>
</dbReference>
<evidence type="ECO:0000256" key="4">
    <source>
        <dbReference type="ARBA" id="ARBA00013678"/>
    </source>
</evidence>
<keyword evidence="5 11" id="KW-0396">Initiation factor</keyword>
<dbReference type="OMA" id="DVNEHQR"/>
<keyword evidence="6" id="KW-0694">RNA-binding</keyword>
<dbReference type="Pfam" id="PF07541">
    <property type="entry name" value="EIF_2_alpha"/>
    <property type="match status" value="1"/>
</dbReference>
<comment type="subunit">
    <text evidence="3">Heterotrimer composed of an alpha, a beta and a gamma chain.</text>
</comment>
<dbReference type="NCBIfam" id="NF003064">
    <property type="entry name" value="PRK03987.1-4"/>
    <property type="match status" value="1"/>
</dbReference>
<dbReference type="InterPro" id="IPR024054">
    <property type="entry name" value="TIF2_asu_middle_sf"/>
</dbReference>
<dbReference type="PROSITE" id="PS50126">
    <property type="entry name" value="S1"/>
    <property type="match status" value="1"/>
</dbReference>
<evidence type="ECO:0000259" key="10">
    <source>
        <dbReference type="PROSITE" id="PS50126"/>
    </source>
</evidence>
<dbReference type="SUPFAM" id="SSF50249">
    <property type="entry name" value="Nucleic acid-binding proteins"/>
    <property type="match status" value="1"/>
</dbReference>
<comment type="similarity">
    <text evidence="2">Belongs to the eIF-2-alpha family.</text>
</comment>
<accession>A0A8J8PET9</accession>
<dbReference type="GO" id="GO:0003723">
    <property type="term" value="F:RNA binding"/>
    <property type="evidence" value="ECO:0007669"/>
    <property type="project" value="UniProtKB-KW"/>
</dbReference>
<sequence length="261" mass="29142">MAARTSEFPEESELVVCTVQSVKNFGAFVSLDEYDNKEGFIHIRDVATGWVKYIRDYVREGQKIVCKVLGVDSSKGHIDLSLKSVNEHQKREKIQQWKNENKADKLLEIVAERLGKTKDFCYETFGYDLIEVFGTLYGSFEQIAVHPESLPEEGFEGDWTDAFIEVAKENVTPSLVQISGTLELVCPLPNGVDYIKDALMAGIAASTEQVKIQYVGAPRYRVVVEAVDYKTAEEDMKLVTATVVDTLNSSGGKAAFHRDAK</sequence>
<protein>
    <recommendedName>
        <fullName evidence="4">Translation initiation factor 2 subunit alpha</fullName>
    </recommendedName>
    <alternativeName>
        <fullName evidence="8">aIF2-alpha</fullName>
    </alternativeName>
    <alternativeName>
        <fullName evidence="9">eIF-2-alpha</fullName>
    </alternativeName>
</protein>
<keyword evidence="7" id="KW-0648">Protein biosynthesis</keyword>
<organism evidence="11 12">
    <name type="scientific">Candidatus Methanomassiliicoccus intestinalis</name>
    <dbReference type="NCBI Taxonomy" id="1406512"/>
    <lineage>
        <taxon>Archaea</taxon>
        <taxon>Methanobacteriati</taxon>
        <taxon>Thermoplasmatota</taxon>
        <taxon>Thermoplasmata</taxon>
        <taxon>Methanomassiliicoccales</taxon>
        <taxon>Methanomassiliicoccaceae</taxon>
        <taxon>Methanomassiliicoccus</taxon>
    </lineage>
</organism>
<evidence type="ECO:0000256" key="9">
    <source>
        <dbReference type="ARBA" id="ARBA00033333"/>
    </source>
</evidence>
<dbReference type="InterPro" id="IPR011488">
    <property type="entry name" value="TIF_2_asu"/>
</dbReference>
<dbReference type="GeneID" id="41322989"/>
<evidence type="ECO:0000256" key="3">
    <source>
        <dbReference type="ARBA" id="ARBA00011243"/>
    </source>
</evidence>
<evidence type="ECO:0000313" key="12">
    <source>
        <dbReference type="Proteomes" id="UP000752814"/>
    </source>
</evidence>
<dbReference type="FunFam" id="2.40.50.140:FF:000015">
    <property type="entry name" value="Eukaryotic translation initiation factor 2 subunit alpha"/>
    <property type="match status" value="1"/>
</dbReference>
<gene>
    <name evidence="11" type="ORF">A3207_05160</name>
</gene>
<dbReference type="Gene3D" id="1.10.150.190">
    <property type="entry name" value="Translation initiation factor 2, subunit 1, domain 2"/>
    <property type="match status" value="1"/>
</dbReference>
<dbReference type="SMART" id="SM00316">
    <property type="entry name" value="S1"/>
    <property type="match status" value="1"/>
</dbReference>
<dbReference type="InterPro" id="IPR024055">
    <property type="entry name" value="TIF2_asu_C"/>
</dbReference>
<evidence type="ECO:0000256" key="5">
    <source>
        <dbReference type="ARBA" id="ARBA00022540"/>
    </source>
</evidence>
<evidence type="ECO:0000313" key="11">
    <source>
        <dbReference type="EMBL" id="TQS81259.1"/>
    </source>
</evidence>
<dbReference type="SUPFAM" id="SSF116742">
    <property type="entry name" value="eIF2alpha middle domain-like"/>
    <property type="match status" value="1"/>
</dbReference>
<dbReference type="PANTHER" id="PTHR10602">
    <property type="entry name" value="EUKARYOTIC TRANSLATION INITIATION FACTOR 2 SUBUNIT 1"/>
    <property type="match status" value="1"/>
</dbReference>
<dbReference type="Gene3D" id="2.40.50.140">
    <property type="entry name" value="Nucleic acid-binding proteins"/>
    <property type="match status" value="1"/>
</dbReference>
<name>A0A8J8PET9_9ARCH</name>
<dbReference type="Proteomes" id="UP000752814">
    <property type="component" value="Unassembled WGS sequence"/>
</dbReference>